<dbReference type="GO" id="GO:0004497">
    <property type="term" value="F:monooxygenase activity"/>
    <property type="evidence" value="ECO:0007669"/>
    <property type="project" value="InterPro"/>
</dbReference>
<dbReference type="PRINTS" id="PR00465">
    <property type="entry name" value="EP450IV"/>
</dbReference>
<dbReference type="SUPFAM" id="SSF48264">
    <property type="entry name" value="Cytochrome P450"/>
    <property type="match status" value="1"/>
</dbReference>
<dbReference type="AlphaFoldDB" id="S3CYL5"/>
<dbReference type="InterPro" id="IPR036396">
    <property type="entry name" value="Cyt_P450_sf"/>
</dbReference>
<keyword evidence="4 5" id="KW-0408">Iron</keyword>
<dbReference type="HOGENOM" id="CLU_018012_4_2_1"/>
<dbReference type="GO" id="GO:0005506">
    <property type="term" value="F:iron ion binding"/>
    <property type="evidence" value="ECO:0007669"/>
    <property type="project" value="InterPro"/>
</dbReference>
<comment type="cofactor">
    <cofactor evidence="1 5">
        <name>heme</name>
        <dbReference type="ChEBI" id="CHEBI:30413"/>
    </cofactor>
</comment>
<gene>
    <name evidence="6" type="ORF">GLAREA_11497</name>
</gene>
<dbReference type="Gene3D" id="1.10.630.10">
    <property type="entry name" value="Cytochrome P450"/>
    <property type="match status" value="1"/>
</dbReference>
<dbReference type="EMBL" id="KE145372">
    <property type="protein sequence ID" value="EPE24916.1"/>
    <property type="molecule type" value="Genomic_DNA"/>
</dbReference>
<keyword evidence="7" id="KW-1185">Reference proteome</keyword>
<organism evidence="6 7">
    <name type="scientific">Glarea lozoyensis (strain ATCC 20868 / MF5171)</name>
    <dbReference type="NCBI Taxonomy" id="1116229"/>
    <lineage>
        <taxon>Eukaryota</taxon>
        <taxon>Fungi</taxon>
        <taxon>Dikarya</taxon>
        <taxon>Ascomycota</taxon>
        <taxon>Pezizomycotina</taxon>
        <taxon>Leotiomycetes</taxon>
        <taxon>Helotiales</taxon>
        <taxon>Helotiaceae</taxon>
        <taxon>Glarea</taxon>
    </lineage>
</organism>
<sequence>MDGIIAKTVLGTFVGICTILFVLQKVLIGKQDPREPPLAPTSIPYFEHAFGMLRQKHDYPLSIYRKTKSAPILTMLMPGKTLYIVNSLPLIQQVQKQYRALSFFPVAGKMSTLACGAAETTREIVMTNVHGDGGVGSVFADVNPMIREVMAPGATLDAMNKDMMATIGRALDEVTKGARGKTPMKLSLKSWIKDCVTQATTNAIYGPENPFKKKSIKEAFWEFEDNFLSVIIGLFPSLLARKGLAARERVAHSFKTYLQNDNHMKGSPLIQGRHRINAQYGIPILDIARFEVAMCIALLVNTNPSMFWLLFFIYSNPALLNDIRAELDPTLETSKNVDGSLTRLLDLTKVKSKCPLLASAFQETLRHRGMISSVRQVMEDTILDGKYLLKKDALVQMPARVVHMDAAIWGPDVEEFNPHRFLRSSNMKKASASGFRAFGGGTMLCPGRHFATTEILAMVAMCVVRFELKPVTGKWTMPTTRNTGVAAAVMEPDQEVEVEVSLRKGFEEGTWRFGLSESKEVFAFVDEDQ</sequence>
<dbReference type="PANTHER" id="PTHR47582">
    <property type="entry name" value="P450, PUTATIVE (EUROFUNG)-RELATED"/>
    <property type="match status" value="1"/>
</dbReference>
<dbReference type="Proteomes" id="UP000016922">
    <property type="component" value="Unassembled WGS sequence"/>
</dbReference>
<evidence type="ECO:0000256" key="5">
    <source>
        <dbReference type="PIRSR" id="PIRSR602403-1"/>
    </source>
</evidence>
<evidence type="ECO:0000313" key="6">
    <source>
        <dbReference type="EMBL" id="EPE24916.1"/>
    </source>
</evidence>
<reference evidence="6 7" key="1">
    <citation type="journal article" date="2013" name="BMC Genomics">
        <title>Genomics-driven discovery of the pneumocandin biosynthetic gene cluster in the fungus Glarea lozoyensis.</title>
        <authorList>
            <person name="Chen L."/>
            <person name="Yue Q."/>
            <person name="Zhang X."/>
            <person name="Xiang M."/>
            <person name="Wang C."/>
            <person name="Li S."/>
            <person name="Che Y."/>
            <person name="Ortiz-Lopez F.J."/>
            <person name="Bills G.F."/>
            <person name="Liu X."/>
            <person name="An Z."/>
        </authorList>
    </citation>
    <scope>NUCLEOTIDE SEQUENCE [LARGE SCALE GENOMIC DNA]</scope>
    <source>
        <strain evidence="7">ATCC 20868 / MF5171</strain>
    </source>
</reference>
<protein>
    <submittedName>
        <fullName evidence="6">Cytochrome P450</fullName>
    </submittedName>
</protein>
<dbReference type="GeneID" id="19470538"/>
<evidence type="ECO:0000256" key="3">
    <source>
        <dbReference type="ARBA" id="ARBA00022723"/>
    </source>
</evidence>
<evidence type="ECO:0000256" key="1">
    <source>
        <dbReference type="ARBA" id="ARBA00001971"/>
    </source>
</evidence>
<dbReference type="Pfam" id="PF00067">
    <property type="entry name" value="p450"/>
    <property type="match status" value="1"/>
</dbReference>
<dbReference type="CDD" id="cd11040">
    <property type="entry name" value="CYP7_CYP8-like"/>
    <property type="match status" value="1"/>
</dbReference>
<name>S3CYL5_GLAL2</name>
<dbReference type="RefSeq" id="XP_008087831.1">
    <property type="nucleotide sequence ID" value="XM_008089640.1"/>
</dbReference>
<dbReference type="OrthoDB" id="1470350at2759"/>
<keyword evidence="5" id="KW-0349">Heme</keyword>
<evidence type="ECO:0000256" key="4">
    <source>
        <dbReference type="ARBA" id="ARBA00023004"/>
    </source>
</evidence>
<dbReference type="InterPro" id="IPR053007">
    <property type="entry name" value="CYP450_monoxygenase_sec-met"/>
</dbReference>
<dbReference type="InterPro" id="IPR001128">
    <property type="entry name" value="Cyt_P450"/>
</dbReference>
<dbReference type="eggNOG" id="KOG0684">
    <property type="taxonomic scope" value="Eukaryota"/>
</dbReference>
<dbReference type="InterPro" id="IPR002403">
    <property type="entry name" value="Cyt_P450_E_grp-IV"/>
</dbReference>
<accession>S3CYL5</accession>
<dbReference type="OMA" id="WMEASGD"/>
<evidence type="ECO:0000256" key="2">
    <source>
        <dbReference type="ARBA" id="ARBA00010617"/>
    </source>
</evidence>
<feature type="binding site" description="axial binding residue" evidence="5">
    <location>
        <position position="445"/>
    </location>
    <ligand>
        <name>heme</name>
        <dbReference type="ChEBI" id="CHEBI:30413"/>
    </ligand>
    <ligandPart>
        <name>Fe</name>
        <dbReference type="ChEBI" id="CHEBI:18248"/>
    </ligandPart>
</feature>
<keyword evidence="3 5" id="KW-0479">Metal-binding</keyword>
<dbReference type="KEGG" id="glz:GLAREA_11497"/>
<proteinExistence type="inferred from homology"/>
<dbReference type="STRING" id="1116229.S3CYL5"/>
<evidence type="ECO:0000313" key="7">
    <source>
        <dbReference type="Proteomes" id="UP000016922"/>
    </source>
</evidence>
<dbReference type="GO" id="GO:0016705">
    <property type="term" value="F:oxidoreductase activity, acting on paired donors, with incorporation or reduction of molecular oxygen"/>
    <property type="evidence" value="ECO:0007669"/>
    <property type="project" value="InterPro"/>
</dbReference>
<dbReference type="GO" id="GO:0020037">
    <property type="term" value="F:heme binding"/>
    <property type="evidence" value="ECO:0007669"/>
    <property type="project" value="InterPro"/>
</dbReference>
<comment type="similarity">
    <text evidence="2">Belongs to the cytochrome P450 family.</text>
</comment>
<dbReference type="PANTHER" id="PTHR47582:SF1">
    <property type="entry name" value="P450, PUTATIVE (EUROFUNG)-RELATED"/>
    <property type="match status" value="1"/>
</dbReference>